<evidence type="ECO:0000313" key="3">
    <source>
        <dbReference type="Proteomes" id="UP000324629"/>
    </source>
</evidence>
<keyword evidence="1" id="KW-0812">Transmembrane</keyword>
<keyword evidence="3" id="KW-1185">Reference proteome</keyword>
<dbReference type="EMBL" id="QNGE01000405">
    <property type="protein sequence ID" value="KAA3680580.1"/>
    <property type="molecule type" value="Genomic_DNA"/>
</dbReference>
<evidence type="ECO:0000256" key="1">
    <source>
        <dbReference type="SAM" id="Phobius"/>
    </source>
</evidence>
<protein>
    <submittedName>
        <fullName evidence="2">Uncharacterized protein</fullName>
    </submittedName>
</protein>
<keyword evidence="1" id="KW-0472">Membrane</keyword>
<proteinExistence type="predicted"/>
<comment type="caution">
    <text evidence="2">The sequence shown here is derived from an EMBL/GenBank/DDBJ whole genome shotgun (WGS) entry which is preliminary data.</text>
</comment>
<evidence type="ECO:0000313" key="2">
    <source>
        <dbReference type="EMBL" id="KAA3680580.1"/>
    </source>
</evidence>
<reference evidence="2 3" key="1">
    <citation type="journal article" date="2019" name="Gigascience">
        <title>Whole-genome sequence of the oriental lung fluke Paragonimus westermani.</title>
        <authorList>
            <person name="Oey H."/>
            <person name="Zakrzewski M."/>
            <person name="Narain K."/>
            <person name="Devi K.R."/>
            <person name="Agatsuma T."/>
            <person name="Nawaratna S."/>
            <person name="Gobert G.N."/>
            <person name="Jones M.K."/>
            <person name="Ragan M.A."/>
            <person name="McManus D.P."/>
            <person name="Krause L."/>
        </authorList>
    </citation>
    <scope>NUCLEOTIDE SEQUENCE [LARGE SCALE GENOMIC DNA]</scope>
    <source>
        <strain evidence="2 3">IND2009</strain>
    </source>
</reference>
<dbReference type="Proteomes" id="UP000324629">
    <property type="component" value="Unassembled WGS sequence"/>
</dbReference>
<dbReference type="AlphaFoldDB" id="A0A5J4NZG3"/>
<sequence length="279" mass="31044">MISPPIVECALNDFSLSLSLLRLFCRLQPPCHQAAVGLIASTGLSARFLARVSLYALTAVQLHTAYLCAFESNLNYPRWLRTRVALRSLAAGAIYLRMLGVQVNSDEERQLAESPKSYSGSYAIGLTLMAIFTGLTGLLSFPGRLFQIDRNAQLIEQTAHWPLLAGMASWVNFCLGLCFCMASLLHTVPLLVTWNLLPSHSHIQNRLFRLGDFLTLIGLVALLLVRDSHVQYWMVNGCEFWLHCHLLLNSFIIFAGILVTADLSKESGRHGNVKRMKLA</sequence>
<feature type="transmembrane region" description="Helical" evidence="1">
    <location>
        <begin position="207"/>
        <end position="225"/>
    </location>
</feature>
<organism evidence="2 3">
    <name type="scientific">Paragonimus westermani</name>
    <dbReference type="NCBI Taxonomy" id="34504"/>
    <lineage>
        <taxon>Eukaryota</taxon>
        <taxon>Metazoa</taxon>
        <taxon>Spiralia</taxon>
        <taxon>Lophotrochozoa</taxon>
        <taxon>Platyhelminthes</taxon>
        <taxon>Trematoda</taxon>
        <taxon>Digenea</taxon>
        <taxon>Plagiorchiida</taxon>
        <taxon>Troglotremata</taxon>
        <taxon>Troglotrematidae</taxon>
        <taxon>Paragonimus</taxon>
    </lineage>
</organism>
<name>A0A5J4NZG3_9TREM</name>
<gene>
    <name evidence="2" type="ORF">DEA37_0014016</name>
</gene>
<feature type="transmembrane region" description="Helical" evidence="1">
    <location>
        <begin position="84"/>
        <end position="101"/>
    </location>
</feature>
<feature type="transmembrane region" description="Helical" evidence="1">
    <location>
        <begin position="170"/>
        <end position="195"/>
    </location>
</feature>
<accession>A0A5J4NZG3</accession>
<feature type="transmembrane region" description="Helical" evidence="1">
    <location>
        <begin position="122"/>
        <end position="141"/>
    </location>
</feature>
<keyword evidence="1" id="KW-1133">Transmembrane helix</keyword>
<feature type="transmembrane region" description="Helical" evidence="1">
    <location>
        <begin position="240"/>
        <end position="261"/>
    </location>
</feature>